<feature type="compositionally biased region" description="Acidic residues" evidence="1">
    <location>
        <begin position="63"/>
        <end position="89"/>
    </location>
</feature>
<feature type="region of interest" description="Disordered" evidence="1">
    <location>
        <begin position="49"/>
        <end position="115"/>
    </location>
</feature>
<dbReference type="Proteomes" id="UP000028990">
    <property type="component" value="Unassembled WGS sequence"/>
</dbReference>
<sequence>MILPRECLPVNNSQSLLIFSGSGFLSVPRVQLPRISPLKAKSGLSSLLRWPSEGKGVGTEALQYDEEEKEEQEEEEEEEEEEVVEEEDEENKKREKEGEGEAKEIKGNGLWSLAL</sequence>
<evidence type="ECO:0000313" key="2">
    <source>
        <dbReference type="EMBL" id="KFO30310.1"/>
    </source>
</evidence>
<evidence type="ECO:0000256" key="1">
    <source>
        <dbReference type="SAM" id="MobiDB-lite"/>
    </source>
</evidence>
<keyword evidence="3" id="KW-1185">Reference proteome</keyword>
<feature type="compositionally biased region" description="Basic and acidic residues" evidence="1">
    <location>
        <begin position="90"/>
        <end position="106"/>
    </location>
</feature>
<reference evidence="2 3" key="1">
    <citation type="submission" date="2013-11" db="EMBL/GenBank/DDBJ databases">
        <title>The Damaraland mole rat (Fukomys damarensis) genome and evolution of African mole rats.</title>
        <authorList>
            <person name="Gladyshev V.N."/>
            <person name="Fang X."/>
        </authorList>
    </citation>
    <scope>NUCLEOTIDE SEQUENCE [LARGE SCALE GENOMIC DNA]</scope>
    <source>
        <tissue evidence="2">Liver</tissue>
    </source>
</reference>
<gene>
    <name evidence="2" type="ORF">H920_08239</name>
</gene>
<dbReference type="EMBL" id="KN122452">
    <property type="protein sequence ID" value="KFO30310.1"/>
    <property type="molecule type" value="Genomic_DNA"/>
</dbReference>
<evidence type="ECO:0000313" key="3">
    <source>
        <dbReference type="Proteomes" id="UP000028990"/>
    </source>
</evidence>
<organism evidence="2 3">
    <name type="scientific">Fukomys damarensis</name>
    <name type="common">Damaraland mole rat</name>
    <name type="synonym">Cryptomys damarensis</name>
    <dbReference type="NCBI Taxonomy" id="885580"/>
    <lineage>
        <taxon>Eukaryota</taxon>
        <taxon>Metazoa</taxon>
        <taxon>Chordata</taxon>
        <taxon>Craniata</taxon>
        <taxon>Vertebrata</taxon>
        <taxon>Euteleostomi</taxon>
        <taxon>Mammalia</taxon>
        <taxon>Eutheria</taxon>
        <taxon>Euarchontoglires</taxon>
        <taxon>Glires</taxon>
        <taxon>Rodentia</taxon>
        <taxon>Hystricomorpha</taxon>
        <taxon>Bathyergidae</taxon>
        <taxon>Fukomys</taxon>
    </lineage>
</organism>
<name>A0A091DJ69_FUKDA</name>
<protein>
    <submittedName>
        <fullName evidence="2">Uncharacterized protein</fullName>
    </submittedName>
</protein>
<dbReference type="AlphaFoldDB" id="A0A091DJ69"/>
<proteinExistence type="predicted"/>
<accession>A0A091DJ69</accession>